<dbReference type="EMBL" id="KV878205">
    <property type="protein sequence ID" value="OJI81790.1"/>
    <property type="molecule type" value="Genomic_DNA"/>
</dbReference>
<evidence type="ECO:0000256" key="1">
    <source>
        <dbReference type="SAM" id="Phobius"/>
    </source>
</evidence>
<feature type="transmembrane region" description="Helical" evidence="1">
    <location>
        <begin position="63"/>
        <end position="81"/>
    </location>
</feature>
<dbReference type="AlphaFoldDB" id="A0A1L9MXP1"/>
<feature type="transmembrane region" description="Helical" evidence="1">
    <location>
        <begin position="27"/>
        <end position="48"/>
    </location>
</feature>
<dbReference type="Proteomes" id="UP000184304">
    <property type="component" value="Unassembled WGS sequence"/>
</dbReference>
<name>A0A1L9MXP1_ASPTC</name>
<evidence type="ECO:0000313" key="2">
    <source>
        <dbReference type="EMBL" id="OJI81790.1"/>
    </source>
</evidence>
<sequence length="92" mass="10994">MKRPSELLNHDVLRYLRFYHRQTYHPTLCLCSLFLLLRVSYPCILTFLDLKWHMHSDNLSSLYLHRLLRALVLILLGLRLVPRAVSGSYERN</sequence>
<keyword evidence="1" id="KW-0812">Transmembrane</keyword>
<reference evidence="3" key="1">
    <citation type="journal article" date="2017" name="Genome Biol.">
        <title>Comparative genomics reveals high biological diversity and specific adaptations in the industrially and medically important fungal genus Aspergillus.</title>
        <authorList>
            <person name="de Vries R.P."/>
            <person name="Riley R."/>
            <person name="Wiebenga A."/>
            <person name="Aguilar-Osorio G."/>
            <person name="Amillis S."/>
            <person name="Uchima C.A."/>
            <person name="Anderluh G."/>
            <person name="Asadollahi M."/>
            <person name="Askin M."/>
            <person name="Barry K."/>
            <person name="Battaglia E."/>
            <person name="Bayram O."/>
            <person name="Benocci T."/>
            <person name="Braus-Stromeyer S.A."/>
            <person name="Caldana C."/>
            <person name="Canovas D."/>
            <person name="Cerqueira G.C."/>
            <person name="Chen F."/>
            <person name="Chen W."/>
            <person name="Choi C."/>
            <person name="Clum A."/>
            <person name="Dos Santos R.A."/>
            <person name="Damasio A.R."/>
            <person name="Diallinas G."/>
            <person name="Emri T."/>
            <person name="Fekete E."/>
            <person name="Flipphi M."/>
            <person name="Freyberg S."/>
            <person name="Gallo A."/>
            <person name="Gournas C."/>
            <person name="Habgood R."/>
            <person name="Hainaut M."/>
            <person name="Harispe M.L."/>
            <person name="Henrissat B."/>
            <person name="Hilden K.S."/>
            <person name="Hope R."/>
            <person name="Hossain A."/>
            <person name="Karabika E."/>
            <person name="Karaffa L."/>
            <person name="Karanyi Z."/>
            <person name="Krasevec N."/>
            <person name="Kuo A."/>
            <person name="Kusch H."/>
            <person name="LaButti K."/>
            <person name="Lagendijk E.L."/>
            <person name="Lapidus A."/>
            <person name="Levasseur A."/>
            <person name="Lindquist E."/>
            <person name="Lipzen A."/>
            <person name="Logrieco A.F."/>
            <person name="MacCabe A."/>
            <person name="Maekelae M.R."/>
            <person name="Malavazi I."/>
            <person name="Melin P."/>
            <person name="Meyer V."/>
            <person name="Mielnichuk N."/>
            <person name="Miskei M."/>
            <person name="Molnar A.P."/>
            <person name="Mule G."/>
            <person name="Ngan C.Y."/>
            <person name="Orejas M."/>
            <person name="Orosz E."/>
            <person name="Ouedraogo J.P."/>
            <person name="Overkamp K.M."/>
            <person name="Park H.-S."/>
            <person name="Perrone G."/>
            <person name="Piumi F."/>
            <person name="Punt P.J."/>
            <person name="Ram A.F."/>
            <person name="Ramon A."/>
            <person name="Rauscher S."/>
            <person name="Record E."/>
            <person name="Riano-Pachon D.M."/>
            <person name="Robert V."/>
            <person name="Roehrig J."/>
            <person name="Ruller R."/>
            <person name="Salamov A."/>
            <person name="Salih N.S."/>
            <person name="Samson R.A."/>
            <person name="Sandor E."/>
            <person name="Sanguinetti M."/>
            <person name="Schuetze T."/>
            <person name="Sepcic K."/>
            <person name="Shelest E."/>
            <person name="Sherlock G."/>
            <person name="Sophianopoulou V."/>
            <person name="Squina F.M."/>
            <person name="Sun H."/>
            <person name="Susca A."/>
            <person name="Todd R.B."/>
            <person name="Tsang A."/>
            <person name="Unkles S.E."/>
            <person name="van de Wiele N."/>
            <person name="van Rossen-Uffink D."/>
            <person name="Oliveira J.V."/>
            <person name="Vesth T.C."/>
            <person name="Visser J."/>
            <person name="Yu J.-H."/>
            <person name="Zhou M."/>
            <person name="Andersen M.R."/>
            <person name="Archer D.B."/>
            <person name="Baker S.E."/>
            <person name="Benoit I."/>
            <person name="Brakhage A.A."/>
            <person name="Braus G.H."/>
            <person name="Fischer R."/>
            <person name="Frisvad J.C."/>
            <person name="Goldman G.H."/>
            <person name="Houbraken J."/>
            <person name="Oakley B."/>
            <person name="Pocsi I."/>
            <person name="Scazzocchio C."/>
            <person name="Seiboth B."/>
            <person name="vanKuyk P.A."/>
            <person name="Wortman J."/>
            <person name="Dyer P.S."/>
            <person name="Grigoriev I.V."/>
        </authorList>
    </citation>
    <scope>NUCLEOTIDE SEQUENCE [LARGE SCALE GENOMIC DNA]</scope>
    <source>
        <strain evidence="3">CBS 134.48</strain>
    </source>
</reference>
<proteinExistence type="predicted"/>
<accession>A0A1L9MXP1</accession>
<evidence type="ECO:0000313" key="3">
    <source>
        <dbReference type="Proteomes" id="UP000184304"/>
    </source>
</evidence>
<protein>
    <submittedName>
        <fullName evidence="2">Uncharacterized protein</fullName>
    </submittedName>
</protein>
<keyword evidence="3" id="KW-1185">Reference proteome</keyword>
<gene>
    <name evidence="2" type="ORF">ASPTUDRAFT_45093</name>
</gene>
<organism evidence="2 3">
    <name type="scientific">Aspergillus tubingensis (strain CBS 134.48)</name>
    <dbReference type="NCBI Taxonomy" id="767770"/>
    <lineage>
        <taxon>Eukaryota</taxon>
        <taxon>Fungi</taxon>
        <taxon>Dikarya</taxon>
        <taxon>Ascomycota</taxon>
        <taxon>Pezizomycotina</taxon>
        <taxon>Eurotiomycetes</taxon>
        <taxon>Eurotiomycetidae</taxon>
        <taxon>Eurotiales</taxon>
        <taxon>Aspergillaceae</taxon>
        <taxon>Aspergillus</taxon>
        <taxon>Aspergillus subgen. Circumdati</taxon>
    </lineage>
</organism>
<keyword evidence="1" id="KW-1133">Transmembrane helix</keyword>
<dbReference type="VEuPathDB" id="FungiDB:ASPTUDRAFT_45093"/>
<keyword evidence="1" id="KW-0472">Membrane</keyword>